<evidence type="ECO:0000313" key="3">
    <source>
        <dbReference type="Proteomes" id="UP000004095"/>
    </source>
</evidence>
<accession>A1ZW52</accession>
<dbReference type="Pfam" id="PF20077">
    <property type="entry name" value="CcmD_alt"/>
    <property type="match status" value="1"/>
</dbReference>
<dbReference type="EMBL" id="AAWS01000049">
    <property type="protein sequence ID" value="EAY25415.1"/>
    <property type="molecule type" value="Genomic_DNA"/>
</dbReference>
<protein>
    <recommendedName>
        <fullName evidence="4">CcmD family protein</fullName>
    </recommendedName>
</protein>
<dbReference type="InterPro" id="IPR030888">
    <property type="entry name" value="Put_ccm"/>
</dbReference>
<dbReference type="AlphaFoldDB" id="A1ZW52"/>
<keyword evidence="3" id="KW-1185">Reference proteome</keyword>
<dbReference type="NCBIfam" id="TIGR04391">
    <property type="entry name" value="CcmD_alt_fam"/>
    <property type="match status" value="1"/>
</dbReference>
<keyword evidence="1" id="KW-1133">Transmembrane helix</keyword>
<evidence type="ECO:0000313" key="2">
    <source>
        <dbReference type="EMBL" id="EAY25415.1"/>
    </source>
</evidence>
<organism evidence="2 3">
    <name type="scientific">Microscilla marina ATCC 23134</name>
    <dbReference type="NCBI Taxonomy" id="313606"/>
    <lineage>
        <taxon>Bacteria</taxon>
        <taxon>Pseudomonadati</taxon>
        <taxon>Bacteroidota</taxon>
        <taxon>Cytophagia</taxon>
        <taxon>Cytophagales</taxon>
        <taxon>Microscillaceae</taxon>
        <taxon>Microscilla</taxon>
    </lineage>
</organism>
<evidence type="ECO:0008006" key="4">
    <source>
        <dbReference type="Google" id="ProtNLM"/>
    </source>
</evidence>
<reference evidence="2 3" key="1">
    <citation type="submission" date="2007-01" db="EMBL/GenBank/DDBJ databases">
        <authorList>
            <person name="Haygood M."/>
            <person name="Podell S."/>
            <person name="Anderson C."/>
            <person name="Hopkinson B."/>
            <person name="Roe K."/>
            <person name="Barbeau K."/>
            <person name="Gaasterland T."/>
            <person name="Ferriera S."/>
            <person name="Johnson J."/>
            <person name="Kravitz S."/>
            <person name="Beeson K."/>
            <person name="Sutton G."/>
            <person name="Rogers Y.-H."/>
            <person name="Friedman R."/>
            <person name="Frazier M."/>
            <person name="Venter J.C."/>
        </authorList>
    </citation>
    <scope>NUCLEOTIDE SEQUENCE [LARGE SCALE GENOMIC DNA]</scope>
    <source>
        <strain evidence="2 3">ATCC 23134</strain>
    </source>
</reference>
<dbReference type="eggNOG" id="ENOG50339SI">
    <property type="taxonomic scope" value="Bacteria"/>
</dbReference>
<keyword evidence="1" id="KW-0812">Transmembrane</keyword>
<gene>
    <name evidence="2" type="ORF">M23134_06674</name>
</gene>
<proteinExistence type="predicted"/>
<name>A1ZW52_MICM2</name>
<dbReference type="RefSeq" id="WP_002702915.1">
    <property type="nucleotide sequence ID" value="NZ_AAWS01000049.1"/>
</dbReference>
<evidence type="ECO:0000256" key="1">
    <source>
        <dbReference type="SAM" id="Phobius"/>
    </source>
</evidence>
<feature type="transmembrane region" description="Helical" evidence="1">
    <location>
        <begin position="48"/>
        <end position="67"/>
    </location>
</feature>
<dbReference type="Proteomes" id="UP000004095">
    <property type="component" value="Unassembled WGS sequence"/>
</dbReference>
<sequence>MQKIFKKLTFVIAFISLSFINLYAQTPKVKRPFDAPMADVLRQNGKIYVVVLVLGIVLTGVFLYLINLDRKIKKLEKEVRG</sequence>
<comment type="caution">
    <text evidence="2">The sequence shown here is derived from an EMBL/GenBank/DDBJ whole genome shotgun (WGS) entry which is preliminary data.</text>
</comment>
<keyword evidence="1" id="KW-0472">Membrane</keyword>